<dbReference type="Proteomes" id="UP000183339">
    <property type="component" value="Unassembled WGS sequence"/>
</dbReference>
<gene>
    <name evidence="7" type="ORF">SAMN05216404_12034</name>
    <name evidence="8" type="ORF">SAMN05216412_11435</name>
</gene>
<dbReference type="PANTHER" id="PTHR33823:SF4">
    <property type="entry name" value="GENERAL STRESS PROTEIN 16O"/>
    <property type="match status" value="1"/>
</dbReference>
<evidence type="ECO:0000256" key="4">
    <source>
        <dbReference type="PROSITE-ProRule" id="PRU00510"/>
    </source>
</evidence>
<feature type="domain" description="Zinc finger DksA/TraR C4-type" evidence="6">
    <location>
        <begin position="87"/>
        <end position="121"/>
    </location>
</feature>
<dbReference type="PROSITE" id="PS51128">
    <property type="entry name" value="ZF_DKSA_2"/>
    <property type="match status" value="1"/>
</dbReference>
<accession>A0A1H8PFD8</accession>
<dbReference type="Proteomes" id="UP000183898">
    <property type="component" value="Unassembled WGS sequence"/>
</dbReference>
<keyword evidence="5" id="KW-0175">Coiled coil</keyword>
<dbReference type="SUPFAM" id="SSF109635">
    <property type="entry name" value="DnaK suppressor protein DksA, alpha-hairpin domain"/>
    <property type="match status" value="1"/>
</dbReference>
<evidence type="ECO:0000256" key="3">
    <source>
        <dbReference type="ARBA" id="ARBA00022833"/>
    </source>
</evidence>
<dbReference type="InterPro" id="IPR000962">
    <property type="entry name" value="Znf_DskA_TraR"/>
</dbReference>
<feature type="zinc finger region" description="dksA C4-type" evidence="4">
    <location>
        <begin position="91"/>
        <end position="115"/>
    </location>
</feature>
<evidence type="ECO:0000256" key="2">
    <source>
        <dbReference type="ARBA" id="ARBA00022771"/>
    </source>
</evidence>
<dbReference type="EMBL" id="FOHI01000014">
    <property type="protein sequence ID" value="SET71914.1"/>
    <property type="molecule type" value="Genomic_DNA"/>
</dbReference>
<protein>
    <submittedName>
        <fullName evidence="7">Transcriptional regulator, TraR/DksA family</fullName>
    </submittedName>
</protein>
<dbReference type="PANTHER" id="PTHR33823">
    <property type="entry name" value="RNA POLYMERASE-BINDING TRANSCRIPTION FACTOR DKSA-RELATED"/>
    <property type="match status" value="1"/>
</dbReference>
<keyword evidence="2" id="KW-0863">Zinc-finger</keyword>
<dbReference type="Pfam" id="PF01258">
    <property type="entry name" value="zf-dskA_traR"/>
    <property type="match status" value="1"/>
</dbReference>
<evidence type="ECO:0000256" key="1">
    <source>
        <dbReference type="ARBA" id="ARBA00022723"/>
    </source>
</evidence>
<reference evidence="9 10" key="1">
    <citation type="submission" date="2016-10" db="EMBL/GenBank/DDBJ databases">
        <authorList>
            <person name="de Groot N.N."/>
        </authorList>
    </citation>
    <scope>NUCLEOTIDE SEQUENCE [LARGE SCALE GENOMIC DNA]</scope>
    <source>
        <strain evidence="7 10">Nl18</strain>
        <strain evidence="8 9">Nl7</strain>
    </source>
</reference>
<dbReference type="SUPFAM" id="SSF57716">
    <property type="entry name" value="Glucocorticoid receptor-like (DNA-binding domain)"/>
    <property type="match status" value="1"/>
</dbReference>
<feature type="coiled-coil region" evidence="5">
    <location>
        <begin position="6"/>
        <end position="33"/>
    </location>
</feature>
<proteinExistence type="predicted"/>
<name>A0A1H8PFD8_9PROT</name>
<keyword evidence="1" id="KW-0479">Metal-binding</keyword>
<dbReference type="GO" id="GO:0008270">
    <property type="term" value="F:zinc ion binding"/>
    <property type="evidence" value="ECO:0007669"/>
    <property type="project" value="UniProtKB-KW"/>
</dbReference>
<organism evidence="7 10">
    <name type="scientific">Nitrosospira multiformis</name>
    <dbReference type="NCBI Taxonomy" id="1231"/>
    <lineage>
        <taxon>Bacteria</taxon>
        <taxon>Pseudomonadati</taxon>
        <taxon>Pseudomonadota</taxon>
        <taxon>Betaproteobacteria</taxon>
        <taxon>Nitrosomonadales</taxon>
        <taxon>Nitrosomonadaceae</taxon>
        <taxon>Nitrosospira</taxon>
    </lineage>
</organism>
<evidence type="ECO:0000313" key="8">
    <source>
        <dbReference type="EMBL" id="SET71914.1"/>
    </source>
</evidence>
<keyword evidence="3" id="KW-0862">Zinc</keyword>
<evidence type="ECO:0000313" key="7">
    <source>
        <dbReference type="EMBL" id="SEO40682.1"/>
    </source>
</evidence>
<evidence type="ECO:0000256" key="5">
    <source>
        <dbReference type="SAM" id="Coils"/>
    </source>
</evidence>
<sequence length="131" mass="14937">MAQFTEEQLAQLKEVLQQRYLQLREEVRDELESSDNQHYADLAGSVADPGDASVADMLVDVDANLVDRQVNEMREVEAALKRLADLDYGDCIDCGGEIGFERLMVYPTAQRCVRCQEVHEKTYMHENKPTL</sequence>
<dbReference type="Gene3D" id="1.20.120.910">
    <property type="entry name" value="DksA, coiled-coil domain"/>
    <property type="match status" value="1"/>
</dbReference>
<evidence type="ECO:0000259" key="6">
    <source>
        <dbReference type="Pfam" id="PF01258"/>
    </source>
</evidence>
<dbReference type="EMBL" id="FOCT01000020">
    <property type="protein sequence ID" value="SEO40682.1"/>
    <property type="molecule type" value="Genomic_DNA"/>
</dbReference>
<dbReference type="OrthoDB" id="9811543at2"/>
<dbReference type="AlphaFoldDB" id="A0A1H8PFD8"/>
<evidence type="ECO:0000313" key="9">
    <source>
        <dbReference type="Proteomes" id="UP000183339"/>
    </source>
</evidence>
<evidence type="ECO:0000313" key="10">
    <source>
        <dbReference type="Proteomes" id="UP000183898"/>
    </source>
</evidence>
<dbReference type="RefSeq" id="WP_074709386.1">
    <property type="nucleotide sequence ID" value="NZ_FOCT01000020.1"/>
</dbReference>
<dbReference type="InterPro" id="IPR037187">
    <property type="entry name" value="DnaK_N"/>
</dbReference>